<dbReference type="InterPro" id="IPR052712">
    <property type="entry name" value="Acid_resist_chaperone_HdeD"/>
</dbReference>
<name>A0A917GKU6_9FLAO</name>
<dbReference type="EMBL" id="BMFQ01000002">
    <property type="protein sequence ID" value="GGG49431.1"/>
    <property type="molecule type" value="Genomic_DNA"/>
</dbReference>
<dbReference type="Pfam" id="PF03729">
    <property type="entry name" value="DUF308"/>
    <property type="match status" value="2"/>
</dbReference>
<dbReference type="Proteomes" id="UP000625976">
    <property type="component" value="Unassembled WGS sequence"/>
</dbReference>
<dbReference type="GO" id="GO:0005886">
    <property type="term" value="C:plasma membrane"/>
    <property type="evidence" value="ECO:0007669"/>
    <property type="project" value="TreeGrafter"/>
</dbReference>
<feature type="transmembrane region" description="Helical" evidence="1">
    <location>
        <begin position="39"/>
        <end position="59"/>
    </location>
</feature>
<proteinExistence type="predicted"/>
<sequence>MRTSLLTKVYTKLWWLQITLGIFFIAFGVEIALLPKEGYAELSFFYAVAILVTGAFEITRAIKNKPFSDKWKWYLFGGIVDAIVGVIFLANLELTMQLIPILLGAWIVFRGILYIILSLEVRKEVFATWFVLLFFGILIISMGLLILLKPEIGSYTIVYATSIAFIIIGIFRVIFGRSLFLTRLK</sequence>
<dbReference type="PANTHER" id="PTHR34989">
    <property type="entry name" value="PROTEIN HDED"/>
    <property type="match status" value="1"/>
</dbReference>
<organism evidence="2 3">
    <name type="scientific">Bizionia arctica</name>
    <dbReference type="NCBI Taxonomy" id="1495645"/>
    <lineage>
        <taxon>Bacteria</taxon>
        <taxon>Pseudomonadati</taxon>
        <taxon>Bacteroidota</taxon>
        <taxon>Flavobacteriia</taxon>
        <taxon>Flavobacteriales</taxon>
        <taxon>Flavobacteriaceae</taxon>
        <taxon>Bizionia</taxon>
    </lineage>
</organism>
<feature type="transmembrane region" description="Helical" evidence="1">
    <location>
        <begin position="154"/>
        <end position="175"/>
    </location>
</feature>
<dbReference type="PANTHER" id="PTHR34989:SF1">
    <property type="entry name" value="PROTEIN HDED"/>
    <property type="match status" value="1"/>
</dbReference>
<keyword evidence="1" id="KW-1133">Transmembrane helix</keyword>
<comment type="caution">
    <text evidence="2">The sequence shown here is derived from an EMBL/GenBank/DDBJ whole genome shotgun (WGS) entry which is preliminary data.</text>
</comment>
<keyword evidence="1" id="KW-0472">Membrane</keyword>
<keyword evidence="3" id="KW-1185">Reference proteome</keyword>
<dbReference type="RefSeq" id="WP_188464521.1">
    <property type="nucleotide sequence ID" value="NZ_BMFQ01000002.1"/>
</dbReference>
<feature type="transmembrane region" description="Helical" evidence="1">
    <location>
        <begin position="129"/>
        <end position="148"/>
    </location>
</feature>
<evidence type="ECO:0000313" key="3">
    <source>
        <dbReference type="Proteomes" id="UP000625976"/>
    </source>
</evidence>
<evidence type="ECO:0000313" key="2">
    <source>
        <dbReference type="EMBL" id="GGG49431.1"/>
    </source>
</evidence>
<feature type="transmembrane region" description="Helical" evidence="1">
    <location>
        <begin position="12"/>
        <end position="33"/>
    </location>
</feature>
<evidence type="ECO:0000256" key="1">
    <source>
        <dbReference type="SAM" id="Phobius"/>
    </source>
</evidence>
<dbReference type="InterPro" id="IPR005325">
    <property type="entry name" value="DUF308_memb"/>
</dbReference>
<feature type="transmembrane region" description="Helical" evidence="1">
    <location>
        <begin position="71"/>
        <end position="92"/>
    </location>
</feature>
<reference evidence="2" key="1">
    <citation type="journal article" date="2014" name="Int. J. Syst. Evol. Microbiol.">
        <title>Complete genome sequence of Corynebacterium casei LMG S-19264T (=DSM 44701T), isolated from a smear-ripened cheese.</title>
        <authorList>
            <consortium name="US DOE Joint Genome Institute (JGI-PGF)"/>
            <person name="Walter F."/>
            <person name="Albersmeier A."/>
            <person name="Kalinowski J."/>
            <person name="Ruckert C."/>
        </authorList>
    </citation>
    <scope>NUCLEOTIDE SEQUENCE</scope>
    <source>
        <strain evidence="2">CGMCC 1.12751</strain>
    </source>
</reference>
<feature type="transmembrane region" description="Helical" evidence="1">
    <location>
        <begin position="98"/>
        <end position="117"/>
    </location>
</feature>
<keyword evidence="1" id="KW-0812">Transmembrane</keyword>
<evidence type="ECO:0008006" key="4">
    <source>
        <dbReference type="Google" id="ProtNLM"/>
    </source>
</evidence>
<dbReference type="AlphaFoldDB" id="A0A917GKU6"/>
<accession>A0A917GKU6</accession>
<gene>
    <name evidence="2" type="ORF">GCM10010976_20960</name>
</gene>
<protein>
    <recommendedName>
        <fullName evidence="4">HdeD family acid-resistance protein</fullName>
    </recommendedName>
</protein>
<reference evidence="2" key="2">
    <citation type="submission" date="2020-09" db="EMBL/GenBank/DDBJ databases">
        <authorList>
            <person name="Sun Q."/>
            <person name="Zhou Y."/>
        </authorList>
    </citation>
    <scope>NUCLEOTIDE SEQUENCE</scope>
    <source>
        <strain evidence="2">CGMCC 1.12751</strain>
    </source>
</reference>